<gene>
    <name evidence="2" type="ORF">CK203_072174</name>
</gene>
<proteinExistence type="predicted"/>
<dbReference type="Proteomes" id="UP000288805">
    <property type="component" value="Unassembled WGS sequence"/>
</dbReference>
<comment type="caution">
    <text evidence="2">The sequence shown here is derived from an EMBL/GenBank/DDBJ whole genome shotgun (WGS) entry which is preliminary data.</text>
</comment>
<name>A0A438BVB4_VITVI</name>
<feature type="compositionally biased region" description="Polar residues" evidence="1">
    <location>
        <begin position="11"/>
        <end position="37"/>
    </location>
</feature>
<evidence type="ECO:0000313" key="2">
    <source>
        <dbReference type="EMBL" id="RVW14913.1"/>
    </source>
</evidence>
<evidence type="ECO:0000313" key="3">
    <source>
        <dbReference type="Proteomes" id="UP000288805"/>
    </source>
</evidence>
<organism evidence="2 3">
    <name type="scientific">Vitis vinifera</name>
    <name type="common">Grape</name>
    <dbReference type="NCBI Taxonomy" id="29760"/>
    <lineage>
        <taxon>Eukaryota</taxon>
        <taxon>Viridiplantae</taxon>
        <taxon>Streptophyta</taxon>
        <taxon>Embryophyta</taxon>
        <taxon>Tracheophyta</taxon>
        <taxon>Spermatophyta</taxon>
        <taxon>Magnoliopsida</taxon>
        <taxon>eudicotyledons</taxon>
        <taxon>Gunneridae</taxon>
        <taxon>Pentapetalae</taxon>
        <taxon>rosids</taxon>
        <taxon>Vitales</taxon>
        <taxon>Vitaceae</taxon>
        <taxon>Viteae</taxon>
        <taxon>Vitis</taxon>
    </lineage>
</organism>
<feature type="region of interest" description="Disordered" evidence="1">
    <location>
        <begin position="68"/>
        <end position="101"/>
    </location>
</feature>
<feature type="region of interest" description="Disordered" evidence="1">
    <location>
        <begin position="1"/>
        <end position="43"/>
    </location>
</feature>
<reference evidence="2 3" key="1">
    <citation type="journal article" date="2018" name="PLoS Genet.">
        <title>Population sequencing reveals clonal diversity and ancestral inbreeding in the grapevine cultivar Chardonnay.</title>
        <authorList>
            <person name="Roach M.J."/>
            <person name="Johnson D.L."/>
            <person name="Bohlmann J."/>
            <person name="van Vuuren H.J."/>
            <person name="Jones S.J."/>
            <person name="Pretorius I.S."/>
            <person name="Schmidt S.A."/>
            <person name="Borneman A.R."/>
        </authorList>
    </citation>
    <scope>NUCLEOTIDE SEQUENCE [LARGE SCALE GENOMIC DNA]</scope>
    <source>
        <strain evidence="3">cv. Chardonnay</strain>
        <tissue evidence="2">Leaf</tissue>
    </source>
</reference>
<sequence>MHRRIHPGCYTRSTGQIFVPSDSTPNPMDSKESQMVTSAEEEEDSHCQYAIKLASASRISTAYVVESSHGSGYAGDHKEGWTRGTSLPFRGCIPPPRPQPP</sequence>
<dbReference type="AlphaFoldDB" id="A0A438BVB4"/>
<protein>
    <submittedName>
        <fullName evidence="2">Uncharacterized protein</fullName>
    </submittedName>
</protein>
<accession>A0A438BVB4</accession>
<evidence type="ECO:0000256" key="1">
    <source>
        <dbReference type="SAM" id="MobiDB-lite"/>
    </source>
</evidence>
<dbReference type="EMBL" id="QGNW01002610">
    <property type="protein sequence ID" value="RVW14913.1"/>
    <property type="molecule type" value="Genomic_DNA"/>
</dbReference>